<dbReference type="SMART" id="SM00304">
    <property type="entry name" value="HAMP"/>
    <property type="match status" value="1"/>
</dbReference>
<evidence type="ECO:0000256" key="3">
    <source>
        <dbReference type="SAM" id="MobiDB-lite"/>
    </source>
</evidence>
<proteinExistence type="inferred from homology"/>
<evidence type="ECO:0000259" key="6">
    <source>
        <dbReference type="PROSITE" id="PS50885"/>
    </source>
</evidence>
<evidence type="ECO:0000256" key="4">
    <source>
        <dbReference type="SAM" id="Phobius"/>
    </source>
</evidence>
<feature type="transmembrane region" description="Helical" evidence="4">
    <location>
        <begin position="140"/>
        <end position="161"/>
    </location>
</feature>
<evidence type="ECO:0000313" key="7">
    <source>
        <dbReference type="EMBL" id="VFU11939.1"/>
    </source>
</evidence>
<keyword evidence="4" id="KW-1133">Transmembrane helix</keyword>
<dbReference type="Pfam" id="PF00672">
    <property type="entry name" value="HAMP"/>
    <property type="match status" value="1"/>
</dbReference>
<name>A0A485LV17_9ZZZZ</name>
<feature type="transmembrane region" description="Helical" evidence="4">
    <location>
        <begin position="92"/>
        <end position="115"/>
    </location>
</feature>
<gene>
    <name evidence="7" type="primary">tar</name>
    <name evidence="7" type="ORF">SCFA_120023</name>
</gene>
<organism evidence="7">
    <name type="scientific">anaerobic digester metagenome</name>
    <dbReference type="NCBI Taxonomy" id="1263854"/>
    <lineage>
        <taxon>unclassified sequences</taxon>
        <taxon>metagenomes</taxon>
        <taxon>ecological metagenomes</taxon>
    </lineage>
</organism>
<feature type="region of interest" description="Disordered" evidence="3">
    <location>
        <begin position="665"/>
        <end position="695"/>
    </location>
</feature>
<dbReference type="CDD" id="cd06225">
    <property type="entry name" value="HAMP"/>
    <property type="match status" value="1"/>
</dbReference>
<evidence type="ECO:0000259" key="5">
    <source>
        <dbReference type="PROSITE" id="PS50111"/>
    </source>
</evidence>
<dbReference type="InterPro" id="IPR051310">
    <property type="entry name" value="MCP_chemotaxis"/>
</dbReference>
<dbReference type="PROSITE" id="PS50111">
    <property type="entry name" value="CHEMOTAXIS_TRANSDUC_2"/>
    <property type="match status" value="1"/>
</dbReference>
<protein>
    <submittedName>
        <fullName evidence="7">Methyl-accepting chemotaxis protein II</fullName>
    </submittedName>
</protein>
<dbReference type="PANTHER" id="PTHR43531:SF11">
    <property type="entry name" value="METHYL-ACCEPTING CHEMOTAXIS PROTEIN 3"/>
    <property type="match status" value="1"/>
</dbReference>
<feature type="domain" description="HAMP" evidence="6">
    <location>
        <begin position="358"/>
        <end position="412"/>
    </location>
</feature>
<feature type="transmembrane region" description="Helical" evidence="4">
    <location>
        <begin position="334"/>
        <end position="357"/>
    </location>
</feature>
<dbReference type="PRINTS" id="PR00260">
    <property type="entry name" value="CHEMTRNSDUCR"/>
</dbReference>
<feature type="transmembrane region" description="Helical" evidence="4">
    <location>
        <begin position="182"/>
        <end position="203"/>
    </location>
</feature>
<evidence type="ECO:0000256" key="2">
    <source>
        <dbReference type="ARBA" id="ARBA00029447"/>
    </source>
</evidence>
<dbReference type="AlphaFoldDB" id="A0A485LV17"/>
<dbReference type="EMBL" id="CAADRM010000024">
    <property type="protein sequence ID" value="VFU11939.1"/>
    <property type="molecule type" value="Genomic_DNA"/>
</dbReference>
<dbReference type="InterPro" id="IPR004089">
    <property type="entry name" value="MCPsignal_dom"/>
</dbReference>
<reference evidence="7" key="1">
    <citation type="submission" date="2019-03" db="EMBL/GenBank/DDBJ databases">
        <authorList>
            <person name="Hao L."/>
        </authorList>
    </citation>
    <scope>NUCLEOTIDE SEQUENCE</scope>
</reference>
<accession>A0A485LV17</accession>
<keyword evidence="4" id="KW-0472">Membrane</keyword>
<dbReference type="Pfam" id="PF00015">
    <property type="entry name" value="MCPsignal"/>
    <property type="match status" value="1"/>
</dbReference>
<keyword evidence="4" id="KW-0812">Transmembrane</keyword>
<sequence>MKGYRQKIILIFGGIFAVVHFGWIISVFYLMSNSPEQIKVFSTQGIITWVVCFVIGVGILYALVLPVSNGLEQMEKGSLSDADLASITRRNSLLPIYSGILVVIMTNLNNVILYLNYLRYDIGPIAANGLWPAGVASSSIFYILVFGAISLVTSPMIGILKGECARRGVEYQGVTYSLQRKLMVVFILFCLGFTFWVGMMAFYEGVYRIQEELKQNTLALQRTLVAALDENQQDLNDESVLEKLVDTMSRSGIGGAFLADRNGNILYNPQNREIYNGKWKDIDRTVREGIQAGKSMSVYENIHEQVISFHPVNDSYAIGMVSGIHERMDRFNQFWMIFLLLAIIGMANVILAGITLFRSIIIPIRNTVDKLKDISEGDGDLSSRLQVQSNDETGLLAEQFNIFVDKLEGMISSLRNVALQVDSATQEVAAGSQELSQATQEQAAAVEEVAATIEQMTSSIKQNAANAAEGRERVKSMVLMAKNTGEASQELVSRMNEMSEASKKIGNIITTVNEVAFQTNLLALNAAVEAARAGEHGKGFAVVAQEVRALAQRSGDAARQIKVLIEDTVSKIGAGDEMVRKSQQSLEEIIGYIEGLSQSMDEIATVSEEQASGIDELNRAISQIDTTTQQNASTVEELASTSDSLSIEARELAGHVERFKVSRDAVRQTATHRAPKVMRAEQKSKPAPAVPKLVRQIKQSELDDFEEF</sequence>
<dbReference type="PANTHER" id="PTHR43531">
    <property type="entry name" value="PROTEIN ICFG"/>
    <property type="match status" value="1"/>
</dbReference>
<dbReference type="GO" id="GO:0007165">
    <property type="term" value="P:signal transduction"/>
    <property type="evidence" value="ECO:0007669"/>
    <property type="project" value="InterPro"/>
</dbReference>
<dbReference type="Gene3D" id="1.10.287.950">
    <property type="entry name" value="Methyl-accepting chemotaxis protein"/>
    <property type="match status" value="1"/>
</dbReference>
<dbReference type="PROSITE" id="PS50885">
    <property type="entry name" value="HAMP"/>
    <property type="match status" value="1"/>
</dbReference>
<feature type="transmembrane region" description="Helical" evidence="4">
    <location>
        <begin position="46"/>
        <end position="71"/>
    </location>
</feature>
<dbReference type="InterPro" id="IPR004090">
    <property type="entry name" value="Chemotax_Me-accpt_rcpt"/>
</dbReference>
<dbReference type="CDD" id="cd18774">
    <property type="entry name" value="PDC2_HK_sensor"/>
    <property type="match status" value="1"/>
</dbReference>
<feature type="domain" description="Methyl-accepting transducer" evidence="5">
    <location>
        <begin position="417"/>
        <end position="646"/>
    </location>
</feature>
<dbReference type="FunFam" id="1.10.287.950:FF:000001">
    <property type="entry name" value="Methyl-accepting chemotaxis sensory transducer"/>
    <property type="match status" value="1"/>
</dbReference>
<dbReference type="SUPFAM" id="SSF58104">
    <property type="entry name" value="Methyl-accepting chemotaxis protein (MCP) signaling domain"/>
    <property type="match status" value="1"/>
</dbReference>
<comment type="similarity">
    <text evidence="2">Belongs to the methyl-accepting chemotaxis (MCP) protein family.</text>
</comment>
<dbReference type="InterPro" id="IPR003660">
    <property type="entry name" value="HAMP_dom"/>
</dbReference>
<evidence type="ECO:0000256" key="1">
    <source>
        <dbReference type="ARBA" id="ARBA00022500"/>
    </source>
</evidence>
<dbReference type="GO" id="GO:0004888">
    <property type="term" value="F:transmembrane signaling receptor activity"/>
    <property type="evidence" value="ECO:0007669"/>
    <property type="project" value="InterPro"/>
</dbReference>
<keyword evidence="1" id="KW-0145">Chemotaxis</keyword>
<dbReference type="CDD" id="cd11386">
    <property type="entry name" value="MCP_signal"/>
    <property type="match status" value="1"/>
</dbReference>
<dbReference type="GO" id="GO:0006935">
    <property type="term" value="P:chemotaxis"/>
    <property type="evidence" value="ECO:0007669"/>
    <property type="project" value="UniProtKB-KW"/>
</dbReference>
<dbReference type="SMART" id="SM00283">
    <property type="entry name" value="MA"/>
    <property type="match status" value="1"/>
</dbReference>
<feature type="transmembrane region" description="Helical" evidence="4">
    <location>
        <begin position="9"/>
        <end position="31"/>
    </location>
</feature>
<dbReference type="GO" id="GO:0005886">
    <property type="term" value="C:plasma membrane"/>
    <property type="evidence" value="ECO:0007669"/>
    <property type="project" value="TreeGrafter"/>
</dbReference>